<sequence length="138" mass="16143">MDCICGICLLPMDQHRRRHQLQCHHSFHRDCIRKWHQYKVNCPLCRKGDGDGDGDEEKEDLSLSMTAIARCFYMVESFTLMIVFSLWTSLIIGLFAISIFRFFSQFSFLYPQTTLPASYHQEMGGNLSWPVCFPHEEP</sequence>
<dbReference type="GO" id="GO:0016567">
    <property type="term" value="P:protein ubiquitination"/>
    <property type="evidence" value="ECO:0007669"/>
    <property type="project" value="TreeGrafter"/>
</dbReference>
<evidence type="ECO:0000256" key="2">
    <source>
        <dbReference type="ARBA" id="ARBA00022771"/>
    </source>
</evidence>
<dbReference type="GO" id="GO:0008270">
    <property type="term" value="F:zinc ion binding"/>
    <property type="evidence" value="ECO:0007669"/>
    <property type="project" value="UniProtKB-KW"/>
</dbReference>
<evidence type="ECO:0000256" key="1">
    <source>
        <dbReference type="ARBA" id="ARBA00022723"/>
    </source>
</evidence>
<dbReference type="PANTHER" id="PTHR45969">
    <property type="entry name" value="RING ZINC FINGER PROTEIN-RELATED"/>
    <property type="match status" value="1"/>
</dbReference>
<keyword evidence="4" id="KW-0812">Transmembrane</keyword>
<dbReference type="InterPro" id="IPR001841">
    <property type="entry name" value="Znf_RING"/>
</dbReference>
<dbReference type="AlphaFoldDB" id="A0A6C0K3Y3"/>
<dbReference type="PANTHER" id="PTHR45969:SF69">
    <property type="entry name" value="FINGER DOMAIN PROTEIN, PUTATIVE (AFU_ORTHOLOGUE AFUA_3G12190)-RELATED"/>
    <property type="match status" value="1"/>
</dbReference>
<keyword evidence="2" id="KW-0863">Zinc-finger</keyword>
<keyword evidence="3" id="KW-0862">Zinc</keyword>
<reference evidence="6" key="1">
    <citation type="journal article" date="2020" name="Nature">
        <title>Giant virus diversity and host interactions through global metagenomics.</title>
        <authorList>
            <person name="Schulz F."/>
            <person name="Roux S."/>
            <person name="Paez-Espino D."/>
            <person name="Jungbluth S."/>
            <person name="Walsh D.A."/>
            <person name="Denef V.J."/>
            <person name="McMahon K.D."/>
            <person name="Konstantinidis K.T."/>
            <person name="Eloe-Fadrosh E.A."/>
            <person name="Kyrpides N.C."/>
            <person name="Woyke T."/>
        </authorList>
    </citation>
    <scope>NUCLEOTIDE SEQUENCE</scope>
    <source>
        <strain evidence="6">GVMAG-S-1101169-75</strain>
    </source>
</reference>
<feature type="transmembrane region" description="Helical" evidence="4">
    <location>
        <begin position="78"/>
        <end position="103"/>
    </location>
</feature>
<organism evidence="6">
    <name type="scientific">viral metagenome</name>
    <dbReference type="NCBI Taxonomy" id="1070528"/>
    <lineage>
        <taxon>unclassified sequences</taxon>
        <taxon>metagenomes</taxon>
        <taxon>organismal metagenomes</taxon>
    </lineage>
</organism>
<keyword evidence="4" id="KW-1133">Transmembrane helix</keyword>
<name>A0A6C0K3Y3_9ZZZZ</name>
<keyword evidence="4" id="KW-0472">Membrane</keyword>
<dbReference type="SMART" id="SM00184">
    <property type="entry name" value="RING"/>
    <property type="match status" value="1"/>
</dbReference>
<evidence type="ECO:0000256" key="3">
    <source>
        <dbReference type="ARBA" id="ARBA00022833"/>
    </source>
</evidence>
<dbReference type="SUPFAM" id="SSF57850">
    <property type="entry name" value="RING/U-box"/>
    <property type="match status" value="1"/>
</dbReference>
<evidence type="ECO:0000259" key="5">
    <source>
        <dbReference type="PROSITE" id="PS50089"/>
    </source>
</evidence>
<dbReference type="Gene3D" id="3.30.40.10">
    <property type="entry name" value="Zinc/RING finger domain, C3HC4 (zinc finger)"/>
    <property type="match status" value="1"/>
</dbReference>
<dbReference type="EMBL" id="MN740791">
    <property type="protein sequence ID" value="QHU11851.1"/>
    <property type="molecule type" value="Genomic_DNA"/>
</dbReference>
<feature type="domain" description="RING-type" evidence="5">
    <location>
        <begin position="5"/>
        <end position="46"/>
    </location>
</feature>
<dbReference type="InterPro" id="IPR013083">
    <property type="entry name" value="Znf_RING/FYVE/PHD"/>
</dbReference>
<dbReference type="Pfam" id="PF13639">
    <property type="entry name" value="zf-RING_2"/>
    <property type="match status" value="1"/>
</dbReference>
<keyword evidence="1" id="KW-0479">Metal-binding</keyword>
<proteinExistence type="predicted"/>
<protein>
    <recommendedName>
        <fullName evidence="5">RING-type domain-containing protein</fullName>
    </recommendedName>
</protein>
<evidence type="ECO:0000256" key="4">
    <source>
        <dbReference type="SAM" id="Phobius"/>
    </source>
</evidence>
<dbReference type="PROSITE" id="PS50089">
    <property type="entry name" value="ZF_RING_2"/>
    <property type="match status" value="1"/>
</dbReference>
<evidence type="ECO:0000313" key="6">
    <source>
        <dbReference type="EMBL" id="QHU11851.1"/>
    </source>
</evidence>
<accession>A0A6C0K3Y3</accession>
<dbReference type="GO" id="GO:0061630">
    <property type="term" value="F:ubiquitin protein ligase activity"/>
    <property type="evidence" value="ECO:0007669"/>
    <property type="project" value="TreeGrafter"/>
</dbReference>